<organism evidence="1">
    <name type="scientific">Arundo donax</name>
    <name type="common">Giant reed</name>
    <name type="synonym">Donax arundinaceus</name>
    <dbReference type="NCBI Taxonomy" id="35708"/>
    <lineage>
        <taxon>Eukaryota</taxon>
        <taxon>Viridiplantae</taxon>
        <taxon>Streptophyta</taxon>
        <taxon>Embryophyta</taxon>
        <taxon>Tracheophyta</taxon>
        <taxon>Spermatophyta</taxon>
        <taxon>Magnoliopsida</taxon>
        <taxon>Liliopsida</taxon>
        <taxon>Poales</taxon>
        <taxon>Poaceae</taxon>
        <taxon>PACMAD clade</taxon>
        <taxon>Arundinoideae</taxon>
        <taxon>Arundineae</taxon>
        <taxon>Arundo</taxon>
    </lineage>
</organism>
<evidence type="ECO:0000313" key="1">
    <source>
        <dbReference type="EMBL" id="JAE20792.1"/>
    </source>
</evidence>
<reference evidence="1" key="2">
    <citation type="journal article" date="2015" name="Data Brief">
        <title>Shoot transcriptome of the giant reed, Arundo donax.</title>
        <authorList>
            <person name="Barrero R.A."/>
            <person name="Guerrero F.D."/>
            <person name="Moolhuijzen P."/>
            <person name="Goolsby J.A."/>
            <person name="Tidwell J."/>
            <person name="Bellgard S.E."/>
            <person name="Bellgard M.I."/>
        </authorList>
    </citation>
    <scope>NUCLEOTIDE SEQUENCE</scope>
    <source>
        <tissue evidence="1">Shoot tissue taken approximately 20 cm above the soil surface</tissue>
    </source>
</reference>
<accession>A0A0A9G8I9</accession>
<protein>
    <submittedName>
        <fullName evidence="1">Uncharacterized protein</fullName>
    </submittedName>
</protein>
<dbReference type="EMBL" id="GBRH01177104">
    <property type="protein sequence ID" value="JAE20792.1"/>
    <property type="molecule type" value="Transcribed_RNA"/>
</dbReference>
<sequence>MRNLSCMVSCHLYMVSFC</sequence>
<name>A0A0A9G8I9_ARUDO</name>
<reference evidence="1" key="1">
    <citation type="submission" date="2014-09" db="EMBL/GenBank/DDBJ databases">
        <authorList>
            <person name="Magalhaes I.L.F."/>
            <person name="Oliveira U."/>
            <person name="Santos F.R."/>
            <person name="Vidigal T.H.D.A."/>
            <person name="Brescovit A.D."/>
            <person name="Santos A.J."/>
        </authorList>
    </citation>
    <scope>NUCLEOTIDE SEQUENCE</scope>
    <source>
        <tissue evidence="1">Shoot tissue taken approximately 20 cm above the soil surface</tissue>
    </source>
</reference>
<dbReference type="AlphaFoldDB" id="A0A0A9G8I9"/>
<proteinExistence type="predicted"/>